<dbReference type="SUPFAM" id="SSF103025">
    <property type="entry name" value="Folate-binding domain"/>
    <property type="match status" value="1"/>
</dbReference>
<keyword evidence="4" id="KW-1185">Reference proteome</keyword>
<dbReference type="InterPro" id="IPR045179">
    <property type="entry name" value="YgfZ/GcvT"/>
</dbReference>
<dbReference type="OrthoDB" id="9796287at2"/>
<keyword evidence="1" id="KW-0809">Transit peptide</keyword>
<dbReference type="InterPro" id="IPR029043">
    <property type="entry name" value="GcvT/YgfZ_C"/>
</dbReference>
<dbReference type="Proteomes" id="UP000317178">
    <property type="component" value="Chromosome"/>
</dbReference>
<name>A0A518CHH7_9PLAN</name>
<protein>
    <submittedName>
        <fullName evidence="3">Aminomethyltransferase</fullName>
        <ecNumber evidence="3">2.1.2.10</ecNumber>
    </submittedName>
</protein>
<dbReference type="Gene3D" id="3.30.1360.120">
    <property type="entry name" value="Probable tRNA modification gtpase trme, domain 1"/>
    <property type="match status" value="1"/>
</dbReference>
<proteinExistence type="predicted"/>
<keyword evidence="3" id="KW-0489">Methyltransferase</keyword>
<feature type="domain" description="GCVT N-terminal" evidence="2">
    <location>
        <begin position="32"/>
        <end position="245"/>
    </location>
</feature>
<evidence type="ECO:0000313" key="4">
    <source>
        <dbReference type="Proteomes" id="UP000317178"/>
    </source>
</evidence>
<dbReference type="SUPFAM" id="SSF101790">
    <property type="entry name" value="Aminomethyltransferase beta-barrel domain"/>
    <property type="match status" value="1"/>
</dbReference>
<dbReference type="GO" id="GO:0008168">
    <property type="term" value="F:methyltransferase activity"/>
    <property type="evidence" value="ECO:0007669"/>
    <property type="project" value="UniProtKB-KW"/>
</dbReference>
<dbReference type="NCBIfam" id="TIGR03317">
    <property type="entry name" value="ygfZ_signature"/>
    <property type="match status" value="1"/>
</dbReference>
<dbReference type="PANTHER" id="PTHR22602">
    <property type="entry name" value="TRANSFERASE CAF17, MITOCHONDRIAL-RELATED"/>
    <property type="match status" value="1"/>
</dbReference>
<evidence type="ECO:0000256" key="1">
    <source>
        <dbReference type="ARBA" id="ARBA00022946"/>
    </source>
</evidence>
<dbReference type="InterPro" id="IPR027266">
    <property type="entry name" value="TrmE/GcvT-like"/>
</dbReference>
<dbReference type="GO" id="GO:0016226">
    <property type="term" value="P:iron-sulfur cluster assembly"/>
    <property type="evidence" value="ECO:0007669"/>
    <property type="project" value="TreeGrafter"/>
</dbReference>
<dbReference type="PIRSF" id="PIRSF006487">
    <property type="entry name" value="GcvT"/>
    <property type="match status" value="1"/>
</dbReference>
<dbReference type="GO" id="GO:0032259">
    <property type="term" value="P:methylation"/>
    <property type="evidence" value="ECO:0007669"/>
    <property type="project" value="UniProtKB-KW"/>
</dbReference>
<dbReference type="AlphaFoldDB" id="A0A518CHH7"/>
<dbReference type="KEGG" id="plon:Pla110_03860"/>
<accession>A0A518CHH7</accession>
<organism evidence="3 4">
    <name type="scientific">Polystyrenella longa</name>
    <dbReference type="NCBI Taxonomy" id="2528007"/>
    <lineage>
        <taxon>Bacteria</taxon>
        <taxon>Pseudomonadati</taxon>
        <taxon>Planctomycetota</taxon>
        <taxon>Planctomycetia</taxon>
        <taxon>Planctomycetales</taxon>
        <taxon>Planctomycetaceae</taxon>
        <taxon>Polystyrenella</taxon>
    </lineage>
</organism>
<dbReference type="Pfam" id="PF01571">
    <property type="entry name" value="GCV_T"/>
    <property type="match status" value="1"/>
</dbReference>
<dbReference type="RefSeq" id="WP_144992639.1">
    <property type="nucleotide sequence ID" value="NZ_CP036281.1"/>
</dbReference>
<reference evidence="3 4" key="1">
    <citation type="submission" date="2019-02" db="EMBL/GenBank/DDBJ databases">
        <title>Deep-cultivation of Planctomycetes and their phenomic and genomic characterization uncovers novel biology.</title>
        <authorList>
            <person name="Wiegand S."/>
            <person name="Jogler M."/>
            <person name="Boedeker C."/>
            <person name="Pinto D."/>
            <person name="Vollmers J."/>
            <person name="Rivas-Marin E."/>
            <person name="Kohn T."/>
            <person name="Peeters S.H."/>
            <person name="Heuer A."/>
            <person name="Rast P."/>
            <person name="Oberbeckmann S."/>
            <person name="Bunk B."/>
            <person name="Jeske O."/>
            <person name="Meyerdierks A."/>
            <person name="Storesund J.E."/>
            <person name="Kallscheuer N."/>
            <person name="Luecker S."/>
            <person name="Lage O.M."/>
            <person name="Pohl T."/>
            <person name="Merkel B.J."/>
            <person name="Hornburger P."/>
            <person name="Mueller R.-W."/>
            <person name="Bruemmer F."/>
            <person name="Labrenz M."/>
            <person name="Spormann A.M."/>
            <person name="Op den Camp H."/>
            <person name="Overmann J."/>
            <person name="Amann R."/>
            <person name="Jetten M.S.M."/>
            <person name="Mascher T."/>
            <person name="Medema M.H."/>
            <person name="Devos D.P."/>
            <person name="Kaster A.-K."/>
            <person name="Ovreas L."/>
            <person name="Rohde M."/>
            <person name="Galperin M.Y."/>
            <person name="Jogler C."/>
        </authorList>
    </citation>
    <scope>NUCLEOTIDE SEQUENCE [LARGE SCALE GENOMIC DNA]</scope>
    <source>
        <strain evidence="3 4">Pla110</strain>
    </source>
</reference>
<dbReference type="InterPro" id="IPR017703">
    <property type="entry name" value="YgfZ/GCV_T_CS"/>
</dbReference>
<dbReference type="PANTHER" id="PTHR22602:SF0">
    <property type="entry name" value="TRANSFERASE CAF17, MITOCHONDRIAL-RELATED"/>
    <property type="match status" value="1"/>
</dbReference>
<keyword evidence="3" id="KW-0808">Transferase</keyword>
<gene>
    <name evidence="3" type="primary">gcvT_1</name>
    <name evidence="3" type="ORF">Pla110_03860</name>
</gene>
<evidence type="ECO:0000313" key="3">
    <source>
        <dbReference type="EMBL" id="QDU78682.1"/>
    </source>
</evidence>
<dbReference type="EMBL" id="CP036281">
    <property type="protein sequence ID" value="QDU78682.1"/>
    <property type="molecule type" value="Genomic_DNA"/>
</dbReference>
<evidence type="ECO:0000259" key="2">
    <source>
        <dbReference type="Pfam" id="PF01571"/>
    </source>
</evidence>
<sequence length="351" mass="38620">MTAADTLSLLRAHSQSETLSELPGPRLKSFGDSAAEWKAVEEETVLFDLNQSFCWRMTGKDRIKFMNNFCTNNMVLLQPGSGCETFSTSVKGRVLGHLFVVCETDSLLLIGLGGDEEELLKHFRKYVLLDDVQITPLNEQYELFYMTGNGAGAKAEEVIGTSLERWQTAEVDQFEQPFLSVRIDLFDMPGYLLMIPQNDVATHWKYLTENGILAAGADCFHTLRIESGLPLCGIDISEDNLAHEAARTSSAISFTKGCYLGQEPIARLETLGHTNQELRSVSWDGAHIFSPGAALFTTAGEKQIGRITSTCLHPDGTSGRALAMVRREYLESGTAVLIDAEGVEKQLAVVL</sequence>
<dbReference type="GO" id="GO:0004047">
    <property type="term" value="F:aminomethyltransferase activity"/>
    <property type="evidence" value="ECO:0007669"/>
    <property type="project" value="UniProtKB-EC"/>
</dbReference>
<dbReference type="EC" id="2.1.2.10" evidence="3"/>
<dbReference type="InterPro" id="IPR006222">
    <property type="entry name" value="GCVT_N"/>
</dbReference>